<keyword evidence="5" id="KW-0677">Repeat</keyword>
<dbReference type="InterPro" id="IPR000306">
    <property type="entry name" value="Znf_FYVE"/>
</dbReference>
<dbReference type="PANTHER" id="PTHR47794:SF1">
    <property type="entry name" value="VACUOLAR PROTEIN SORTING-ASSOCIATED PROTEIN 27"/>
    <property type="match status" value="1"/>
</dbReference>
<evidence type="ECO:0000256" key="3">
    <source>
        <dbReference type="ARBA" id="ARBA00017753"/>
    </source>
</evidence>
<evidence type="ECO:0000256" key="4">
    <source>
        <dbReference type="ARBA" id="ARBA00022723"/>
    </source>
</evidence>
<feature type="compositionally biased region" description="Low complexity" evidence="11">
    <location>
        <begin position="769"/>
        <end position="780"/>
    </location>
</feature>
<dbReference type="InterPro" id="IPR002014">
    <property type="entry name" value="VHS_dom"/>
</dbReference>
<dbReference type="SUPFAM" id="SSF57903">
    <property type="entry name" value="FYVE/PHD zinc finger"/>
    <property type="match status" value="1"/>
</dbReference>
<feature type="region of interest" description="Disordered" evidence="11">
    <location>
        <begin position="463"/>
        <end position="667"/>
    </location>
</feature>
<evidence type="ECO:0000256" key="1">
    <source>
        <dbReference type="ARBA" id="ARBA00004125"/>
    </source>
</evidence>
<evidence type="ECO:0000259" key="12">
    <source>
        <dbReference type="PROSITE" id="PS50178"/>
    </source>
</evidence>
<dbReference type="SMART" id="SM00288">
    <property type="entry name" value="VHS"/>
    <property type="match status" value="1"/>
</dbReference>
<feature type="region of interest" description="Disordered" evidence="11">
    <location>
        <begin position="275"/>
        <end position="361"/>
    </location>
</feature>
<evidence type="ECO:0000256" key="8">
    <source>
        <dbReference type="ARBA" id="ARBA00022833"/>
    </source>
</evidence>
<dbReference type="InterPro" id="IPR011011">
    <property type="entry name" value="Znf_FYVE_PHD"/>
</dbReference>
<dbReference type="SUPFAM" id="SSF48464">
    <property type="entry name" value="ENTH/VHS domain"/>
    <property type="match status" value="1"/>
</dbReference>
<evidence type="ECO:0000313" key="14">
    <source>
        <dbReference type="EMBL" id="KAJ3997101.1"/>
    </source>
</evidence>
<dbReference type="InterPro" id="IPR017455">
    <property type="entry name" value="Znf_FYVE-rel"/>
</dbReference>
<feature type="compositionally biased region" description="Low complexity" evidence="11">
    <location>
        <begin position="604"/>
        <end position="631"/>
    </location>
</feature>
<evidence type="ECO:0000256" key="7">
    <source>
        <dbReference type="ARBA" id="ARBA00022771"/>
    </source>
</evidence>
<feature type="compositionally biased region" description="Polar residues" evidence="11">
    <location>
        <begin position="517"/>
        <end position="558"/>
    </location>
</feature>
<dbReference type="Gene3D" id="1.25.40.90">
    <property type="match status" value="1"/>
</dbReference>
<evidence type="ECO:0000259" key="13">
    <source>
        <dbReference type="PROSITE" id="PS50179"/>
    </source>
</evidence>
<comment type="caution">
    <text evidence="14">The sequence shown here is derived from an EMBL/GenBank/DDBJ whole genome shotgun (WGS) entry which is preliminary data.</text>
</comment>
<dbReference type="SMART" id="SM00726">
    <property type="entry name" value="UIM"/>
    <property type="match status" value="2"/>
</dbReference>
<feature type="compositionally biased region" description="Basic residues" evidence="11">
    <location>
        <begin position="240"/>
        <end position="255"/>
    </location>
</feature>
<dbReference type="PROSITE" id="PS50179">
    <property type="entry name" value="VHS"/>
    <property type="match status" value="1"/>
</dbReference>
<accession>A0ABQ8QF12</accession>
<evidence type="ECO:0000256" key="10">
    <source>
        <dbReference type="PROSITE-ProRule" id="PRU00091"/>
    </source>
</evidence>
<name>A0ABQ8QF12_9AGAR</name>
<feature type="compositionally biased region" description="Polar residues" evidence="11">
    <location>
        <begin position="632"/>
        <end position="653"/>
    </location>
</feature>
<reference evidence="14" key="1">
    <citation type="submission" date="2022-08" db="EMBL/GenBank/DDBJ databases">
        <authorList>
            <consortium name="DOE Joint Genome Institute"/>
            <person name="Min B."/>
            <person name="Riley R."/>
            <person name="Sierra-Patev S."/>
            <person name="Naranjo-Ortiz M."/>
            <person name="Looney B."/>
            <person name="Konkel Z."/>
            <person name="Slot J.C."/>
            <person name="Sakamoto Y."/>
            <person name="Steenwyk J.L."/>
            <person name="Rokas A."/>
            <person name="Carro J."/>
            <person name="Camarero S."/>
            <person name="Ferreira P."/>
            <person name="Molpeceres G."/>
            <person name="Ruiz-Duenas F.J."/>
            <person name="Serrano A."/>
            <person name="Henrissat B."/>
            <person name="Drula E."/>
            <person name="Hughes K.W."/>
            <person name="Mata J.L."/>
            <person name="Ishikawa N.K."/>
            <person name="Vargas-Isla R."/>
            <person name="Ushijima S."/>
            <person name="Smith C.A."/>
            <person name="Ahrendt S."/>
            <person name="Andreopoulos W."/>
            <person name="He G."/>
            <person name="Labutti K."/>
            <person name="Lipzen A."/>
            <person name="Ng V."/>
            <person name="Sandor L."/>
            <person name="Barry K."/>
            <person name="Martinez A.T."/>
            <person name="Xiao Y."/>
            <person name="Gibbons J.G."/>
            <person name="Terashima K."/>
            <person name="Hibbett D.S."/>
            <person name="Grigoriev I.V."/>
        </authorList>
    </citation>
    <scope>NUCLEOTIDE SEQUENCE</scope>
    <source>
        <strain evidence="14">TFB10827</strain>
    </source>
</reference>
<dbReference type="InterPro" id="IPR013083">
    <property type="entry name" value="Znf_RING/FYVE/PHD"/>
</dbReference>
<protein>
    <recommendedName>
        <fullName evidence="3">Vacuolar protein sorting-associated protein 27</fullName>
    </recommendedName>
</protein>
<dbReference type="EMBL" id="MU790592">
    <property type="protein sequence ID" value="KAJ3997101.1"/>
    <property type="molecule type" value="Genomic_DNA"/>
</dbReference>
<dbReference type="CDD" id="cd21385">
    <property type="entry name" value="GAT_Vps27"/>
    <property type="match status" value="1"/>
</dbReference>
<keyword evidence="9" id="KW-0472">Membrane</keyword>
<comment type="similarity">
    <text evidence="2">Belongs to the VPS27 family.</text>
</comment>
<comment type="subcellular location">
    <subcellularLocation>
        <location evidence="1">Endosome membrane</location>
        <topology evidence="1">Peripheral membrane protein</topology>
        <orientation evidence="1">Cytoplasmic side</orientation>
    </subcellularLocation>
</comment>
<feature type="domain" description="VHS" evidence="13">
    <location>
        <begin position="30"/>
        <end position="152"/>
    </location>
</feature>
<dbReference type="Pfam" id="PF00790">
    <property type="entry name" value="VHS"/>
    <property type="match status" value="1"/>
</dbReference>
<dbReference type="PANTHER" id="PTHR47794">
    <property type="entry name" value="VACUOLAR PROTEIN SORTING-ASSOCIATED PROTEIN 27"/>
    <property type="match status" value="1"/>
</dbReference>
<feature type="compositionally biased region" description="Polar residues" evidence="11">
    <location>
        <begin position="748"/>
        <end position="768"/>
    </location>
</feature>
<feature type="compositionally biased region" description="Polar residues" evidence="11">
    <location>
        <begin position="469"/>
        <end position="480"/>
    </location>
</feature>
<evidence type="ECO:0000313" key="15">
    <source>
        <dbReference type="Proteomes" id="UP001163828"/>
    </source>
</evidence>
<keyword evidence="4" id="KW-0479">Metal-binding</keyword>
<evidence type="ECO:0000256" key="2">
    <source>
        <dbReference type="ARBA" id="ARBA00008597"/>
    </source>
</evidence>
<organism evidence="14 15">
    <name type="scientific">Lentinula boryana</name>
    <dbReference type="NCBI Taxonomy" id="40481"/>
    <lineage>
        <taxon>Eukaryota</taxon>
        <taxon>Fungi</taxon>
        <taxon>Dikarya</taxon>
        <taxon>Basidiomycota</taxon>
        <taxon>Agaricomycotina</taxon>
        <taxon>Agaricomycetes</taxon>
        <taxon>Agaricomycetidae</taxon>
        <taxon>Agaricales</taxon>
        <taxon>Marasmiineae</taxon>
        <taxon>Omphalotaceae</taxon>
        <taxon>Lentinula</taxon>
    </lineage>
</organism>
<feature type="domain" description="FYVE-type" evidence="12">
    <location>
        <begin position="172"/>
        <end position="232"/>
    </location>
</feature>
<keyword evidence="15" id="KW-1185">Reference proteome</keyword>
<dbReference type="InterPro" id="IPR008942">
    <property type="entry name" value="ENTH_VHS"/>
</dbReference>
<dbReference type="PROSITE" id="PS50330">
    <property type="entry name" value="UIM"/>
    <property type="match status" value="1"/>
</dbReference>
<proteinExistence type="inferred from homology"/>
<dbReference type="SMART" id="SM00064">
    <property type="entry name" value="FYVE"/>
    <property type="match status" value="1"/>
</dbReference>
<sequence>MSLISNWLWGTSQLDEAIDKATSELLPSGSEDIALNLEICDQIRSKSVPAKDAMRALKRRLNHKNPNVQLLTLGLTDICVKNGGDHFLTEIASREFIDNLISILRMDSLNLDVKNTTLRFLQNWSVALEGKPSLGYVSQACRNLQNEGFKFPPKDLTAASSAMVDTQTAPEWIDSDVCLRCRTPFSFTNRKHHCRNCGQVFDQACSSKTMTLPHFGITQEVRVCDTCYNKMAKRADKNDKGHRHSASMHSGRHSRARDLADAELQRAIQLSLQQVGAAGGHSRPGYVPYQPTYRYSEPPIVDRTTHPTSPSEEEEDPDLKAAIEASLREANAPKPSAPIVVETPRSEQPSYDGPGYSQSYPPGVVPPHPALPSIPNYDLEPLETDAILTFSQTVEQVQAQGGRDMSRYPAVNELYDKANSLRPKLAMSVDDTGRKEQMLSEMHEQLSQAVRLYDQLLSQQVAQPRWRPQENSPSMYQNPGASYVPPANGYAHWGPPNGYQAQPQPQPSYFPPHEVHNSTQQPQMQYHTQPPTSPHMQLSQASSPSTSYPQPSHQASSPTPVPHASHTPLQQYTSPTPVQHYSNPSHQQYTAPAPSVPPSSQFRSTSSTPVPQVPQTPSSQQYTSPTPVQQYSTLPPEQHTASAPPIQSSSQFTPALPTPTSPSQYSSAIPAQQYSTLPQQQYATPTPAPPTQSSSQFTPTSSSLSRQNTISYAPSASSLARSHTVTYAARTHPQQTYTSQSQTQPYTNAPSRQSAHPEPSQYQHQYQNSSAPTATSSVTSLPQFPVAPTSAPQTFSLYGSTPSLPTGIAQTEERNEALLIDL</sequence>
<feature type="region of interest" description="Disordered" evidence="11">
    <location>
        <begin position="680"/>
        <end position="707"/>
    </location>
</feature>
<dbReference type="Pfam" id="PF02809">
    <property type="entry name" value="UIM"/>
    <property type="match status" value="2"/>
</dbReference>
<dbReference type="Gene3D" id="3.30.40.10">
    <property type="entry name" value="Zinc/RING finger domain, C3HC4 (zinc finger)"/>
    <property type="match status" value="1"/>
</dbReference>
<dbReference type="CDD" id="cd15735">
    <property type="entry name" value="FYVE_spVPS27p_like"/>
    <property type="match status" value="1"/>
</dbReference>
<keyword evidence="7 10" id="KW-0863">Zinc-finger</keyword>
<dbReference type="PROSITE" id="PS50178">
    <property type="entry name" value="ZF_FYVE"/>
    <property type="match status" value="1"/>
</dbReference>
<evidence type="ECO:0000256" key="11">
    <source>
        <dbReference type="SAM" id="MobiDB-lite"/>
    </source>
</evidence>
<feature type="region of interest" description="Disordered" evidence="11">
    <location>
        <begin position="732"/>
        <end position="785"/>
    </location>
</feature>
<feature type="compositionally biased region" description="Low complexity" evidence="11">
    <location>
        <begin position="680"/>
        <end position="705"/>
    </location>
</feature>
<dbReference type="Proteomes" id="UP001163828">
    <property type="component" value="Unassembled WGS sequence"/>
</dbReference>
<feature type="region of interest" description="Disordered" evidence="11">
    <location>
        <begin position="235"/>
        <end position="258"/>
    </location>
</feature>
<dbReference type="InterPro" id="IPR003903">
    <property type="entry name" value="UIM_dom"/>
</dbReference>
<dbReference type="Pfam" id="PF01363">
    <property type="entry name" value="FYVE"/>
    <property type="match status" value="1"/>
</dbReference>
<evidence type="ECO:0000256" key="6">
    <source>
        <dbReference type="ARBA" id="ARBA00022753"/>
    </source>
</evidence>
<feature type="compositionally biased region" description="Polar residues" evidence="11">
    <location>
        <begin position="567"/>
        <end position="590"/>
    </location>
</feature>
<dbReference type="CDD" id="cd16979">
    <property type="entry name" value="VHS_Vps27"/>
    <property type="match status" value="1"/>
</dbReference>
<feature type="compositionally biased region" description="Low complexity" evidence="11">
    <location>
        <begin position="733"/>
        <end position="747"/>
    </location>
</feature>
<dbReference type="Gene3D" id="6.10.140.100">
    <property type="match status" value="1"/>
</dbReference>
<keyword evidence="6" id="KW-0967">Endosome</keyword>
<gene>
    <name evidence="14" type="ORF">F5050DRAFT_1754609</name>
</gene>
<evidence type="ECO:0000256" key="9">
    <source>
        <dbReference type="ARBA" id="ARBA00023136"/>
    </source>
</evidence>
<evidence type="ECO:0000256" key="5">
    <source>
        <dbReference type="ARBA" id="ARBA00022737"/>
    </source>
</evidence>
<keyword evidence="8" id="KW-0862">Zinc</keyword>
<dbReference type="Gene3D" id="1.20.5.1940">
    <property type="match status" value="1"/>
</dbReference>